<accession>A0A813R7N2</accession>
<dbReference type="SMART" id="SM00672">
    <property type="entry name" value="CAP10"/>
    <property type="match status" value="1"/>
</dbReference>
<dbReference type="Pfam" id="PF05686">
    <property type="entry name" value="Glyco_transf_90"/>
    <property type="match status" value="1"/>
</dbReference>
<dbReference type="Proteomes" id="UP000663879">
    <property type="component" value="Unassembled WGS sequence"/>
</dbReference>
<dbReference type="GO" id="GO:0012505">
    <property type="term" value="C:endomembrane system"/>
    <property type="evidence" value="ECO:0007669"/>
    <property type="project" value="TreeGrafter"/>
</dbReference>
<dbReference type="InterPro" id="IPR013783">
    <property type="entry name" value="Ig-like_fold"/>
</dbReference>
<gene>
    <name evidence="3" type="ORF">OXX778_LOCUS5338</name>
</gene>
<evidence type="ECO:0000259" key="2">
    <source>
        <dbReference type="SMART" id="SM00672"/>
    </source>
</evidence>
<organism evidence="3 4">
    <name type="scientific">Brachionus calyciflorus</name>
    <dbReference type="NCBI Taxonomy" id="104777"/>
    <lineage>
        <taxon>Eukaryota</taxon>
        <taxon>Metazoa</taxon>
        <taxon>Spiralia</taxon>
        <taxon>Gnathifera</taxon>
        <taxon>Rotifera</taxon>
        <taxon>Eurotatoria</taxon>
        <taxon>Monogononta</taxon>
        <taxon>Pseudotrocha</taxon>
        <taxon>Ploima</taxon>
        <taxon>Brachionidae</taxon>
        <taxon>Brachionus</taxon>
    </lineage>
</organism>
<dbReference type="PANTHER" id="PTHR12203">
    <property type="entry name" value="KDEL LYS-ASP-GLU-LEU CONTAINING - RELATED"/>
    <property type="match status" value="1"/>
</dbReference>
<comment type="caution">
    <text evidence="3">The sequence shown here is derived from an EMBL/GenBank/DDBJ whole genome shotgun (WGS) entry which is preliminary data.</text>
</comment>
<dbReference type="AlphaFoldDB" id="A0A813R7N2"/>
<evidence type="ECO:0000256" key="1">
    <source>
        <dbReference type="SAM" id="SignalP"/>
    </source>
</evidence>
<protein>
    <recommendedName>
        <fullName evidence="2">Glycosyl transferase CAP10 domain-containing protein</fullName>
    </recommendedName>
</protein>
<dbReference type="GO" id="GO:0046527">
    <property type="term" value="F:glucosyltransferase activity"/>
    <property type="evidence" value="ECO:0007669"/>
    <property type="project" value="TreeGrafter"/>
</dbReference>
<keyword evidence="1" id="KW-0732">Signal</keyword>
<dbReference type="PANTHER" id="PTHR12203:SF122">
    <property type="entry name" value="GLYCOSYL TRANSFERASE CAP10 DOMAIN-CONTAINING PROTEIN"/>
    <property type="match status" value="1"/>
</dbReference>
<feature type="chain" id="PRO_5032501243" description="Glycosyl transferase CAP10 domain-containing protein" evidence="1">
    <location>
        <begin position="25"/>
        <end position="503"/>
    </location>
</feature>
<feature type="domain" description="Glycosyl transferase CAP10" evidence="2">
    <location>
        <begin position="226"/>
        <end position="471"/>
    </location>
</feature>
<sequence>MICLFRLILARLILLKFCYDQVVALDNFNIYGPGLNPEFNLHVRYFFIKVLNISKPGTNITKNYFQIKFYEDANNEPISIRQEILDRHDGVFIIRFKIYKSYQNLLISIKDPNGNHLDKSPYHLKGYISPDNCECIENDVERWYESLQCNQTYPQIDKDLEKFSRSKLDMNKLGKTIINKYNQKYSQAFCNYVIKNNQVYRKCYGEHIGFNTFSDNIFNSLVRKVKIPDVEFFMNLGDWPLNEKSQNILLPIISWCGSTDSNDMILPTYDLTESTLEMMGRQSLDIMTVFENSLPDWNEKINRTFWRGRDSRRERLDLIDMSRENPDLIDAGLTNLFFFREPEHIKKYGQLYHRTSFFDFFKYKYQINMDGTVAAYRFPYLISGNSLVLKQESKFYEHFYRDLKPYEHYVPFKKDLSDLKEKIEWVMSNDEKVRKIAVNAQNYAKEYLMPNHIFCYHVKFFMAYSKLLVSKVVIRDEMERVTQPNSINCVCDKQSQKNDKAEL</sequence>
<evidence type="ECO:0000313" key="3">
    <source>
        <dbReference type="EMBL" id="CAF0778672.1"/>
    </source>
</evidence>
<dbReference type="Gene3D" id="2.60.40.10">
    <property type="entry name" value="Immunoglobulins"/>
    <property type="match status" value="1"/>
</dbReference>
<proteinExistence type="predicted"/>
<dbReference type="InterPro" id="IPR006598">
    <property type="entry name" value="CAP10"/>
</dbReference>
<reference evidence="3" key="1">
    <citation type="submission" date="2021-02" db="EMBL/GenBank/DDBJ databases">
        <authorList>
            <person name="Nowell W R."/>
        </authorList>
    </citation>
    <scope>NUCLEOTIDE SEQUENCE</scope>
    <source>
        <strain evidence="3">Ploen Becks lab</strain>
    </source>
</reference>
<dbReference type="InterPro" id="IPR051091">
    <property type="entry name" value="O-Glucosyltr/Glycosyltrsf_90"/>
</dbReference>
<feature type="signal peptide" evidence="1">
    <location>
        <begin position="1"/>
        <end position="24"/>
    </location>
</feature>
<dbReference type="OrthoDB" id="541052at2759"/>
<keyword evidence="4" id="KW-1185">Reference proteome</keyword>
<name>A0A813R7N2_9BILA</name>
<dbReference type="EMBL" id="CAJNOC010000576">
    <property type="protein sequence ID" value="CAF0778672.1"/>
    <property type="molecule type" value="Genomic_DNA"/>
</dbReference>
<evidence type="ECO:0000313" key="4">
    <source>
        <dbReference type="Proteomes" id="UP000663879"/>
    </source>
</evidence>